<evidence type="ECO:0000313" key="10">
    <source>
        <dbReference type="EMBL" id="WDH84284.1"/>
    </source>
</evidence>
<keyword evidence="6 8" id="KW-0067">ATP-binding</keyword>
<comment type="catalytic activity">
    <reaction evidence="8">
        <text>3'-dephospho-CoA + ATP = ADP + CoA + H(+)</text>
        <dbReference type="Rhea" id="RHEA:18245"/>
        <dbReference type="ChEBI" id="CHEBI:15378"/>
        <dbReference type="ChEBI" id="CHEBI:30616"/>
        <dbReference type="ChEBI" id="CHEBI:57287"/>
        <dbReference type="ChEBI" id="CHEBI:57328"/>
        <dbReference type="ChEBI" id="CHEBI:456216"/>
        <dbReference type="EC" id="2.7.1.24"/>
    </reaction>
</comment>
<dbReference type="InterPro" id="IPR027417">
    <property type="entry name" value="P-loop_NTPase"/>
</dbReference>
<comment type="function">
    <text evidence="8">Catalyzes the phosphorylation of the 3'-hydroxyl group of dephosphocoenzyme A to form coenzyme A.</text>
</comment>
<dbReference type="EC" id="2.7.1.24" evidence="8 9"/>
<dbReference type="RefSeq" id="WP_205053511.1">
    <property type="nucleotide sequence ID" value="NZ_CP118101.1"/>
</dbReference>
<dbReference type="AlphaFoldDB" id="A0AAX3N6G3"/>
<dbReference type="InterPro" id="IPR001977">
    <property type="entry name" value="Depp_CoAkinase"/>
</dbReference>
<protein>
    <recommendedName>
        <fullName evidence="8 9">Dephospho-CoA kinase</fullName>
        <ecNumber evidence="8 9">2.7.1.24</ecNumber>
    </recommendedName>
    <alternativeName>
        <fullName evidence="8">Dephosphocoenzyme A kinase</fullName>
    </alternativeName>
</protein>
<dbReference type="GO" id="GO:0005737">
    <property type="term" value="C:cytoplasm"/>
    <property type="evidence" value="ECO:0007669"/>
    <property type="project" value="UniProtKB-SubCell"/>
</dbReference>
<gene>
    <name evidence="8 10" type="primary">coaE</name>
    <name evidence="10" type="ORF">PUW23_08760</name>
</gene>
<dbReference type="GO" id="GO:0015937">
    <property type="term" value="P:coenzyme A biosynthetic process"/>
    <property type="evidence" value="ECO:0007669"/>
    <property type="project" value="UniProtKB-UniRule"/>
</dbReference>
<dbReference type="Gene3D" id="3.40.50.300">
    <property type="entry name" value="P-loop containing nucleotide triphosphate hydrolases"/>
    <property type="match status" value="1"/>
</dbReference>
<dbReference type="NCBIfam" id="TIGR00152">
    <property type="entry name" value="dephospho-CoA kinase"/>
    <property type="match status" value="1"/>
</dbReference>
<evidence type="ECO:0000256" key="2">
    <source>
        <dbReference type="ARBA" id="ARBA00022490"/>
    </source>
</evidence>
<evidence type="ECO:0000256" key="8">
    <source>
        <dbReference type="HAMAP-Rule" id="MF_00376"/>
    </source>
</evidence>
<dbReference type="GO" id="GO:0005524">
    <property type="term" value="F:ATP binding"/>
    <property type="evidence" value="ECO:0007669"/>
    <property type="project" value="UniProtKB-UniRule"/>
</dbReference>
<dbReference type="EMBL" id="CP118101">
    <property type="protein sequence ID" value="WDH84284.1"/>
    <property type="molecule type" value="Genomic_DNA"/>
</dbReference>
<evidence type="ECO:0000256" key="1">
    <source>
        <dbReference type="ARBA" id="ARBA00009018"/>
    </source>
</evidence>
<dbReference type="CDD" id="cd02022">
    <property type="entry name" value="DPCK"/>
    <property type="match status" value="1"/>
</dbReference>
<evidence type="ECO:0000256" key="9">
    <source>
        <dbReference type="NCBIfam" id="TIGR00152"/>
    </source>
</evidence>
<dbReference type="Proteomes" id="UP001220962">
    <property type="component" value="Chromosome"/>
</dbReference>
<dbReference type="PROSITE" id="PS51219">
    <property type="entry name" value="DPCK"/>
    <property type="match status" value="1"/>
</dbReference>
<keyword evidence="3 8" id="KW-0808">Transferase</keyword>
<keyword evidence="2 8" id="KW-0963">Cytoplasm</keyword>
<dbReference type="PANTHER" id="PTHR10695">
    <property type="entry name" value="DEPHOSPHO-COA KINASE-RELATED"/>
    <property type="match status" value="1"/>
</dbReference>
<comment type="pathway">
    <text evidence="8">Cofactor biosynthesis; coenzyme A biosynthesis; CoA from (R)-pantothenate: step 5/5.</text>
</comment>
<keyword evidence="4 8" id="KW-0547">Nucleotide-binding</keyword>
<keyword evidence="5 8" id="KW-0418">Kinase</keyword>
<proteinExistence type="inferred from homology"/>
<evidence type="ECO:0000313" key="11">
    <source>
        <dbReference type="Proteomes" id="UP001220962"/>
    </source>
</evidence>
<evidence type="ECO:0000256" key="7">
    <source>
        <dbReference type="ARBA" id="ARBA00022993"/>
    </source>
</evidence>
<evidence type="ECO:0000256" key="5">
    <source>
        <dbReference type="ARBA" id="ARBA00022777"/>
    </source>
</evidence>
<sequence>MNIGLTGGIATGKSSVSRYLVSLGAILIDADQIAREVMLPGHPVLAAVIERFGQAVLNEDGTLHRKKLGEIVFGNSAELKALNDITHPAIRQEMRERMRMFEQEQPDKLVLSDIPLLYESGLSEQFEQVMVVYVPAEIQLKRLMERDGISESDAISRLNAQMDIEEKKRRADIVIDNSGTMEETKAQILKFWHDKGLS</sequence>
<dbReference type="FunFam" id="3.40.50.300:FF:000991">
    <property type="entry name" value="Dephospho-CoA kinase"/>
    <property type="match status" value="1"/>
</dbReference>
<dbReference type="HAMAP" id="MF_00376">
    <property type="entry name" value="Dephospho_CoA_kinase"/>
    <property type="match status" value="1"/>
</dbReference>
<feature type="binding site" evidence="8">
    <location>
        <begin position="10"/>
        <end position="15"/>
    </location>
    <ligand>
        <name>ATP</name>
        <dbReference type="ChEBI" id="CHEBI:30616"/>
    </ligand>
</feature>
<dbReference type="SUPFAM" id="SSF52540">
    <property type="entry name" value="P-loop containing nucleoside triphosphate hydrolases"/>
    <property type="match status" value="1"/>
</dbReference>
<evidence type="ECO:0000256" key="3">
    <source>
        <dbReference type="ARBA" id="ARBA00022679"/>
    </source>
</evidence>
<comment type="subcellular location">
    <subcellularLocation>
        <location evidence="8">Cytoplasm</location>
    </subcellularLocation>
</comment>
<evidence type="ECO:0000256" key="6">
    <source>
        <dbReference type="ARBA" id="ARBA00022840"/>
    </source>
</evidence>
<dbReference type="Pfam" id="PF01121">
    <property type="entry name" value="CoaE"/>
    <property type="match status" value="1"/>
</dbReference>
<comment type="similarity">
    <text evidence="1 8">Belongs to the CoaE family.</text>
</comment>
<dbReference type="PANTHER" id="PTHR10695:SF46">
    <property type="entry name" value="BIFUNCTIONAL COENZYME A SYNTHASE-RELATED"/>
    <property type="match status" value="1"/>
</dbReference>
<accession>A0AAX3N6G3</accession>
<organism evidence="10 11">
    <name type="scientific">Paenibacillus urinalis</name>
    <dbReference type="NCBI Taxonomy" id="521520"/>
    <lineage>
        <taxon>Bacteria</taxon>
        <taxon>Bacillati</taxon>
        <taxon>Bacillota</taxon>
        <taxon>Bacilli</taxon>
        <taxon>Bacillales</taxon>
        <taxon>Paenibacillaceae</taxon>
        <taxon>Paenibacillus</taxon>
    </lineage>
</organism>
<name>A0AAX3N6G3_9BACL</name>
<keyword evidence="7 8" id="KW-0173">Coenzyme A biosynthesis</keyword>
<reference evidence="10" key="1">
    <citation type="submission" date="2023-02" db="EMBL/GenBank/DDBJ databases">
        <title>Pathogen: clinical or host-associated sample.</title>
        <authorList>
            <person name="Hergert J."/>
            <person name="Casey R."/>
            <person name="Wagner J."/>
            <person name="Young E.L."/>
            <person name="Oakeson K.F."/>
        </authorList>
    </citation>
    <scope>NUCLEOTIDE SEQUENCE</scope>
    <source>
        <strain evidence="10">2022CK-00830</strain>
    </source>
</reference>
<evidence type="ECO:0000256" key="4">
    <source>
        <dbReference type="ARBA" id="ARBA00022741"/>
    </source>
</evidence>
<dbReference type="GO" id="GO:0004140">
    <property type="term" value="F:dephospho-CoA kinase activity"/>
    <property type="evidence" value="ECO:0007669"/>
    <property type="project" value="UniProtKB-UniRule"/>
</dbReference>